<dbReference type="AlphaFoldDB" id="A0A6A6RBM4"/>
<feature type="non-terminal residue" evidence="1">
    <location>
        <position position="1"/>
    </location>
</feature>
<accession>A0A6A6RBM4</accession>
<keyword evidence="2" id="KW-1185">Reference proteome</keyword>
<feature type="non-terminal residue" evidence="1">
    <location>
        <position position="74"/>
    </location>
</feature>
<proteinExistence type="predicted"/>
<evidence type="ECO:0008006" key="3">
    <source>
        <dbReference type="Google" id="ProtNLM"/>
    </source>
</evidence>
<dbReference type="OrthoDB" id="10025998at2759"/>
<gene>
    <name evidence="1" type="ORF">BU16DRAFT_423778</name>
</gene>
<dbReference type="Proteomes" id="UP000799750">
    <property type="component" value="Unassembled WGS sequence"/>
</dbReference>
<organism evidence="1 2">
    <name type="scientific">Lophium mytilinum</name>
    <dbReference type="NCBI Taxonomy" id="390894"/>
    <lineage>
        <taxon>Eukaryota</taxon>
        <taxon>Fungi</taxon>
        <taxon>Dikarya</taxon>
        <taxon>Ascomycota</taxon>
        <taxon>Pezizomycotina</taxon>
        <taxon>Dothideomycetes</taxon>
        <taxon>Pleosporomycetidae</taxon>
        <taxon>Mytilinidiales</taxon>
        <taxon>Mytilinidiaceae</taxon>
        <taxon>Lophium</taxon>
    </lineage>
</organism>
<sequence>IFKSIARQLSPMDLIHLRQTSRGLHSAYDTAVKTQWGINRALQKFVKDPKAFRNKMGQMSSVISGEFALRFFDR</sequence>
<name>A0A6A6RBM4_9PEZI</name>
<reference evidence="1" key="1">
    <citation type="journal article" date="2020" name="Stud. Mycol.">
        <title>101 Dothideomycetes genomes: a test case for predicting lifestyles and emergence of pathogens.</title>
        <authorList>
            <person name="Haridas S."/>
            <person name="Albert R."/>
            <person name="Binder M."/>
            <person name="Bloem J."/>
            <person name="Labutti K."/>
            <person name="Salamov A."/>
            <person name="Andreopoulos B."/>
            <person name="Baker S."/>
            <person name="Barry K."/>
            <person name="Bills G."/>
            <person name="Bluhm B."/>
            <person name="Cannon C."/>
            <person name="Castanera R."/>
            <person name="Culley D."/>
            <person name="Daum C."/>
            <person name="Ezra D."/>
            <person name="Gonzalez J."/>
            <person name="Henrissat B."/>
            <person name="Kuo A."/>
            <person name="Liang C."/>
            <person name="Lipzen A."/>
            <person name="Lutzoni F."/>
            <person name="Magnuson J."/>
            <person name="Mondo S."/>
            <person name="Nolan M."/>
            <person name="Ohm R."/>
            <person name="Pangilinan J."/>
            <person name="Park H.-J."/>
            <person name="Ramirez L."/>
            <person name="Alfaro M."/>
            <person name="Sun H."/>
            <person name="Tritt A."/>
            <person name="Yoshinaga Y."/>
            <person name="Zwiers L.-H."/>
            <person name="Turgeon B."/>
            <person name="Goodwin S."/>
            <person name="Spatafora J."/>
            <person name="Crous P."/>
            <person name="Grigoriev I."/>
        </authorList>
    </citation>
    <scope>NUCLEOTIDE SEQUENCE</scope>
    <source>
        <strain evidence="1">CBS 269.34</strain>
    </source>
</reference>
<evidence type="ECO:0000313" key="2">
    <source>
        <dbReference type="Proteomes" id="UP000799750"/>
    </source>
</evidence>
<evidence type="ECO:0000313" key="1">
    <source>
        <dbReference type="EMBL" id="KAF2501961.1"/>
    </source>
</evidence>
<dbReference type="EMBL" id="MU004181">
    <property type="protein sequence ID" value="KAF2501961.1"/>
    <property type="molecule type" value="Genomic_DNA"/>
</dbReference>
<protein>
    <recommendedName>
        <fullName evidence="3">F-box domain-containing protein</fullName>
    </recommendedName>
</protein>